<dbReference type="GO" id="GO:0015074">
    <property type="term" value="P:DNA integration"/>
    <property type="evidence" value="ECO:0007669"/>
    <property type="project" value="UniProtKB-KW"/>
</dbReference>
<dbReference type="PROSITE" id="PS51736">
    <property type="entry name" value="RECOMBINASES_3"/>
    <property type="match status" value="1"/>
</dbReference>
<dbReference type="AlphaFoldDB" id="A0A1I4IW45"/>
<dbReference type="GO" id="GO:0003677">
    <property type="term" value="F:DNA binding"/>
    <property type="evidence" value="ECO:0007669"/>
    <property type="project" value="UniProtKB-KW"/>
</dbReference>
<keyword evidence="3" id="KW-0230">DNA invertase</keyword>
<organism evidence="9 10">
    <name type="scientific">Azotobacter beijerinckii</name>
    <dbReference type="NCBI Taxonomy" id="170623"/>
    <lineage>
        <taxon>Bacteria</taxon>
        <taxon>Pseudomonadati</taxon>
        <taxon>Pseudomonadota</taxon>
        <taxon>Gammaproteobacteria</taxon>
        <taxon>Pseudomonadales</taxon>
        <taxon>Pseudomonadaceae</taxon>
        <taxon>Azotobacter</taxon>
    </lineage>
</organism>
<evidence type="ECO:0000256" key="7">
    <source>
        <dbReference type="PROSITE-ProRule" id="PRU10137"/>
    </source>
</evidence>
<evidence type="ECO:0000313" key="10">
    <source>
        <dbReference type="Proteomes" id="UP000199579"/>
    </source>
</evidence>
<evidence type="ECO:0000256" key="3">
    <source>
        <dbReference type="ARBA" id="ARBA00023100"/>
    </source>
</evidence>
<evidence type="ECO:0000259" key="8">
    <source>
        <dbReference type="PROSITE" id="PS51736"/>
    </source>
</evidence>
<evidence type="ECO:0000256" key="1">
    <source>
        <dbReference type="ARBA" id="ARBA00009913"/>
    </source>
</evidence>
<protein>
    <submittedName>
        <fullName evidence="9">Site-specific DNA recombinase</fullName>
    </submittedName>
</protein>
<dbReference type="PANTHER" id="PTHR30461">
    <property type="entry name" value="DNA-INVERTASE FROM LAMBDOID PROPHAGE"/>
    <property type="match status" value="1"/>
</dbReference>
<evidence type="ECO:0000256" key="2">
    <source>
        <dbReference type="ARBA" id="ARBA00022908"/>
    </source>
</evidence>
<dbReference type="PANTHER" id="PTHR30461:SF2">
    <property type="entry name" value="SERINE RECOMBINASE PINE-RELATED"/>
    <property type="match status" value="1"/>
</dbReference>
<dbReference type="SMART" id="SM00857">
    <property type="entry name" value="Resolvase"/>
    <property type="match status" value="1"/>
</dbReference>
<dbReference type="InterPro" id="IPR036162">
    <property type="entry name" value="Resolvase-like_N_sf"/>
</dbReference>
<dbReference type="InterPro" id="IPR006118">
    <property type="entry name" value="Recombinase_CS"/>
</dbReference>
<feature type="active site" description="O-(5'-phospho-DNA)-serine intermediate" evidence="6 7">
    <location>
        <position position="9"/>
    </location>
</feature>
<name>A0A1I4IW45_9GAMM</name>
<keyword evidence="2" id="KW-0229">DNA integration</keyword>
<comment type="similarity">
    <text evidence="1">Belongs to the site-specific recombinase resolvase family.</text>
</comment>
<dbReference type="InterPro" id="IPR050639">
    <property type="entry name" value="SSR_resolvase"/>
</dbReference>
<proteinExistence type="inferred from homology"/>
<evidence type="ECO:0000256" key="6">
    <source>
        <dbReference type="PIRSR" id="PIRSR606118-50"/>
    </source>
</evidence>
<dbReference type="Pfam" id="PF00239">
    <property type="entry name" value="Resolvase"/>
    <property type="match status" value="1"/>
</dbReference>
<dbReference type="GO" id="GO:0000150">
    <property type="term" value="F:DNA strand exchange activity"/>
    <property type="evidence" value="ECO:0007669"/>
    <property type="project" value="UniProtKB-KW"/>
</dbReference>
<dbReference type="Proteomes" id="UP000199579">
    <property type="component" value="Unassembled WGS sequence"/>
</dbReference>
<keyword evidence="4" id="KW-0238">DNA-binding</keyword>
<gene>
    <name evidence="9" type="ORF">SAMN04244574_04696</name>
</gene>
<accession>A0A1I4IW45</accession>
<evidence type="ECO:0000256" key="5">
    <source>
        <dbReference type="ARBA" id="ARBA00023172"/>
    </source>
</evidence>
<feature type="domain" description="Resolvase/invertase-type recombinase catalytic" evidence="8">
    <location>
        <begin position="1"/>
        <end position="134"/>
    </location>
</feature>
<dbReference type="InterPro" id="IPR006119">
    <property type="entry name" value="Resolv_N"/>
</dbReference>
<reference evidence="9 10" key="1">
    <citation type="submission" date="2016-10" db="EMBL/GenBank/DDBJ databases">
        <authorList>
            <person name="de Groot N.N."/>
        </authorList>
    </citation>
    <scope>NUCLEOTIDE SEQUENCE [LARGE SCALE GENOMIC DNA]</scope>
    <source>
        <strain evidence="9 10">DSM 381</strain>
    </source>
</reference>
<keyword evidence="5" id="KW-0233">DNA recombination</keyword>
<dbReference type="CDD" id="cd03768">
    <property type="entry name" value="SR_ResInv"/>
    <property type="match status" value="1"/>
</dbReference>
<evidence type="ECO:0000256" key="4">
    <source>
        <dbReference type="ARBA" id="ARBA00023125"/>
    </source>
</evidence>
<dbReference type="PROSITE" id="PS00398">
    <property type="entry name" value="RECOMBINASES_2"/>
    <property type="match status" value="1"/>
</dbReference>
<sequence length="191" mass="21172">MRLGYARVSTQDQDTHAQITTLRDAGCERIFQETASGGRWDRPELHRLLGQLRKGDVVVIWKLDRLSRSLKDLLLTLEKIEQAGAGFQSLTEAIDTATPGGRMMMQIVGSFAEFERAMLRERTKSGLDAARKNGRVGGRRPKLTLQQQKEIVALVSTGQKTGADAARLFRVHPSTVVRLLAKHRLEGPASA</sequence>
<dbReference type="RefSeq" id="WP_090944808.1">
    <property type="nucleotide sequence ID" value="NZ_FOSX01000176.1"/>
</dbReference>
<dbReference type="FunFam" id="3.40.50.1390:FF:000001">
    <property type="entry name" value="DNA recombinase"/>
    <property type="match status" value="1"/>
</dbReference>
<dbReference type="SUPFAM" id="SSF53041">
    <property type="entry name" value="Resolvase-like"/>
    <property type="match status" value="1"/>
</dbReference>
<dbReference type="EMBL" id="FOSX01000176">
    <property type="protein sequence ID" value="SFL57986.1"/>
    <property type="molecule type" value="Genomic_DNA"/>
</dbReference>
<evidence type="ECO:0000313" key="9">
    <source>
        <dbReference type="EMBL" id="SFL57986.1"/>
    </source>
</evidence>
<dbReference type="PROSITE" id="PS00397">
    <property type="entry name" value="RECOMBINASES_1"/>
    <property type="match status" value="1"/>
</dbReference>
<dbReference type="Gene3D" id="3.40.50.1390">
    <property type="entry name" value="Resolvase, N-terminal catalytic domain"/>
    <property type="match status" value="1"/>
</dbReference>